<proteinExistence type="predicted"/>
<gene>
    <name evidence="1" type="ORF">LCGC14_1036260</name>
</gene>
<dbReference type="EMBL" id="LAZR01004241">
    <property type="protein sequence ID" value="KKN10477.1"/>
    <property type="molecule type" value="Genomic_DNA"/>
</dbReference>
<protein>
    <submittedName>
        <fullName evidence="1">Uncharacterized protein</fullName>
    </submittedName>
</protein>
<sequence>MAKSMEEMQGEVRDAVSECYEAASVCCPKCGSTDCERFVESDAPPGGVNVICGKCGELFDAAAD</sequence>
<name>A0A0F9NER4_9ZZZZ</name>
<evidence type="ECO:0000313" key="1">
    <source>
        <dbReference type="EMBL" id="KKN10477.1"/>
    </source>
</evidence>
<dbReference type="AlphaFoldDB" id="A0A0F9NER4"/>
<organism evidence="1">
    <name type="scientific">marine sediment metagenome</name>
    <dbReference type="NCBI Taxonomy" id="412755"/>
    <lineage>
        <taxon>unclassified sequences</taxon>
        <taxon>metagenomes</taxon>
        <taxon>ecological metagenomes</taxon>
    </lineage>
</organism>
<reference evidence="1" key="1">
    <citation type="journal article" date="2015" name="Nature">
        <title>Complex archaea that bridge the gap between prokaryotes and eukaryotes.</title>
        <authorList>
            <person name="Spang A."/>
            <person name="Saw J.H."/>
            <person name="Jorgensen S.L."/>
            <person name="Zaremba-Niedzwiedzka K."/>
            <person name="Martijn J."/>
            <person name="Lind A.E."/>
            <person name="van Eijk R."/>
            <person name="Schleper C."/>
            <person name="Guy L."/>
            <person name="Ettema T.J."/>
        </authorList>
    </citation>
    <scope>NUCLEOTIDE SEQUENCE</scope>
</reference>
<comment type="caution">
    <text evidence="1">The sequence shown here is derived from an EMBL/GenBank/DDBJ whole genome shotgun (WGS) entry which is preliminary data.</text>
</comment>
<accession>A0A0F9NER4</accession>